<proteinExistence type="predicted"/>
<gene>
    <name evidence="1" type="ORF">PVK06_027572</name>
</gene>
<evidence type="ECO:0000313" key="2">
    <source>
        <dbReference type="Proteomes" id="UP001358586"/>
    </source>
</evidence>
<dbReference type="Proteomes" id="UP001358586">
    <property type="component" value="Chromosome 8"/>
</dbReference>
<dbReference type="EMBL" id="JARKNE010000008">
    <property type="protein sequence ID" value="KAK5812158.1"/>
    <property type="molecule type" value="Genomic_DNA"/>
</dbReference>
<organism evidence="1 2">
    <name type="scientific">Gossypium arboreum</name>
    <name type="common">Tree cotton</name>
    <name type="synonym">Gossypium nanking</name>
    <dbReference type="NCBI Taxonomy" id="29729"/>
    <lineage>
        <taxon>Eukaryota</taxon>
        <taxon>Viridiplantae</taxon>
        <taxon>Streptophyta</taxon>
        <taxon>Embryophyta</taxon>
        <taxon>Tracheophyta</taxon>
        <taxon>Spermatophyta</taxon>
        <taxon>Magnoliopsida</taxon>
        <taxon>eudicotyledons</taxon>
        <taxon>Gunneridae</taxon>
        <taxon>Pentapetalae</taxon>
        <taxon>rosids</taxon>
        <taxon>malvids</taxon>
        <taxon>Malvales</taxon>
        <taxon>Malvaceae</taxon>
        <taxon>Malvoideae</taxon>
        <taxon>Gossypium</taxon>
    </lineage>
</organism>
<comment type="caution">
    <text evidence="1">The sequence shown here is derived from an EMBL/GenBank/DDBJ whole genome shotgun (WGS) entry which is preliminary data.</text>
</comment>
<name>A0ABR0P0L9_GOSAR</name>
<sequence>MIVSKQERRQTCCRQINLLKNDINSSNAKASLIDAQFFNEVLFGQQQIPVWFFLSKASSSLDRECTGYASYFSETFFALGERGMLSLFVQAMPPR</sequence>
<evidence type="ECO:0000313" key="1">
    <source>
        <dbReference type="EMBL" id="KAK5812158.1"/>
    </source>
</evidence>
<reference evidence="1 2" key="1">
    <citation type="submission" date="2023-03" db="EMBL/GenBank/DDBJ databases">
        <title>WGS of Gossypium arboreum.</title>
        <authorList>
            <person name="Yu D."/>
        </authorList>
    </citation>
    <scope>NUCLEOTIDE SEQUENCE [LARGE SCALE GENOMIC DNA]</scope>
    <source>
        <tissue evidence="1">Leaf</tissue>
    </source>
</reference>
<keyword evidence="2" id="KW-1185">Reference proteome</keyword>
<accession>A0ABR0P0L9</accession>
<protein>
    <submittedName>
        <fullName evidence="1">Uncharacterized protein</fullName>
    </submittedName>
</protein>